<dbReference type="GO" id="GO:0071978">
    <property type="term" value="P:bacterial-type flagellum-dependent swarming motility"/>
    <property type="evidence" value="ECO:0007669"/>
    <property type="project" value="TreeGrafter"/>
</dbReference>
<comment type="subunit">
    <text evidence="6">The basal body constitutes a major portion of the flagellar organelle and consists of a number of rings mounted on a central rod.</text>
</comment>
<dbReference type="PIRSF" id="PIRSF002889">
    <property type="entry name" value="Rod_FlgB"/>
    <property type="match status" value="1"/>
</dbReference>
<dbReference type="PANTHER" id="PTHR30435">
    <property type="entry name" value="FLAGELLAR PROTEIN"/>
    <property type="match status" value="1"/>
</dbReference>
<reference evidence="8 9" key="1">
    <citation type="submission" date="2014-10" db="EMBL/GenBank/DDBJ databases">
        <title>Draft genome of anammox bacterium scalindua brodae, obtained using differential coverage binning of sequence data from two enrichment reactors.</title>
        <authorList>
            <person name="Speth D.R."/>
            <person name="Russ L."/>
            <person name="Kartal B."/>
            <person name="Op den Camp H.J."/>
            <person name="Dutilh B.E."/>
            <person name="Jetten M.S."/>
        </authorList>
    </citation>
    <scope>NUCLEOTIDE SEQUENCE [LARGE SCALE GENOMIC DNA]</scope>
    <source>
        <strain evidence="8">RU1</strain>
    </source>
</reference>
<proteinExistence type="inferred from homology"/>
<evidence type="ECO:0000313" key="9">
    <source>
        <dbReference type="Proteomes" id="UP000030652"/>
    </source>
</evidence>
<dbReference type="Pfam" id="PF00460">
    <property type="entry name" value="Flg_bb_rod"/>
    <property type="match status" value="1"/>
</dbReference>
<dbReference type="AlphaFoldDB" id="A0A0B0ESS3"/>
<evidence type="ECO:0000259" key="7">
    <source>
        <dbReference type="Pfam" id="PF00460"/>
    </source>
</evidence>
<organism evidence="8 9">
    <name type="scientific">Candidatus Scalindua brodae</name>
    <dbReference type="NCBI Taxonomy" id="237368"/>
    <lineage>
        <taxon>Bacteria</taxon>
        <taxon>Pseudomonadati</taxon>
        <taxon>Planctomycetota</taxon>
        <taxon>Candidatus Brocadiia</taxon>
        <taxon>Candidatus Brocadiales</taxon>
        <taxon>Candidatus Scalinduaceae</taxon>
        <taxon>Candidatus Scalindua</taxon>
    </lineage>
</organism>
<evidence type="ECO:0000313" key="8">
    <source>
        <dbReference type="EMBL" id="KHE94198.1"/>
    </source>
</evidence>
<name>A0A0B0ESS3_9BACT</name>
<dbReference type="EMBL" id="JRYO01000005">
    <property type="protein sequence ID" value="KHE94198.1"/>
    <property type="molecule type" value="Genomic_DNA"/>
</dbReference>
<comment type="subcellular location">
    <subcellularLocation>
        <location evidence="1 6">Bacterial flagellum basal body</location>
    </subcellularLocation>
</comment>
<dbReference type="NCBIfam" id="TIGR01396">
    <property type="entry name" value="FlgB"/>
    <property type="match status" value="1"/>
</dbReference>
<accession>A0A0B0ESS3</accession>
<dbReference type="InterPro" id="IPR006300">
    <property type="entry name" value="FlgB"/>
</dbReference>
<comment type="caution">
    <text evidence="8">The sequence shown here is derived from an EMBL/GenBank/DDBJ whole genome shotgun (WGS) entry which is preliminary data.</text>
</comment>
<comment type="similarity">
    <text evidence="2 6">Belongs to the flagella basal body rod proteins family.</text>
</comment>
<evidence type="ECO:0000256" key="5">
    <source>
        <dbReference type="ARBA" id="ARBA00024934"/>
    </source>
</evidence>
<dbReference type="eggNOG" id="COG1815">
    <property type="taxonomic scope" value="Bacteria"/>
</dbReference>
<dbReference type="InterPro" id="IPR001444">
    <property type="entry name" value="Flag_bb_rod_N"/>
</dbReference>
<evidence type="ECO:0000256" key="1">
    <source>
        <dbReference type="ARBA" id="ARBA00004117"/>
    </source>
</evidence>
<evidence type="ECO:0000256" key="6">
    <source>
        <dbReference type="PIRNR" id="PIRNR002889"/>
    </source>
</evidence>
<evidence type="ECO:0000256" key="4">
    <source>
        <dbReference type="ARBA" id="ARBA00023143"/>
    </source>
</evidence>
<dbReference type="PANTHER" id="PTHR30435:SF12">
    <property type="entry name" value="FLAGELLAR BASAL BODY ROD PROTEIN FLGB"/>
    <property type="match status" value="1"/>
</dbReference>
<dbReference type="GO" id="GO:0030694">
    <property type="term" value="C:bacterial-type flagellum basal body, rod"/>
    <property type="evidence" value="ECO:0007669"/>
    <property type="project" value="InterPro"/>
</dbReference>
<dbReference type="Proteomes" id="UP000030652">
    <property type="component" value="Unassembled WGS sequence"/>
</dbReference>
<evidence type="ECO:0000256" key="2">
    <source>
        <dbReference type="ARBA" id="ARBA00009677"/>
    </source>
</evidence>
<keyword evidence="4 6" id="KW-0975">Bacterial flagellum</keyword>
<gene>
    <name evidence="8" type="primary">flgB</name>
    <name evidence="8" type="ORF">SCABRO_00036</name>
</gene>
<comment type="function">
    <text evidence="5 6">Structural component of flagellum, the bacterial motility apparatus. Part of the rod structure of flagellar basal body.</text>
</comment>
<protein>
    <recommendedName>
        <fullName evidence="3 6">Flagellar basal body rod protein FlgB</fullName>
    </recommendedName>
</protein>
<evidence type="ECO:0000256" key="3">
    <source>
        <dbReference type="ARBA" id="ARBA00014376"/>
    </source>
</evidence>
<feature type="domain" description="Flagellar basal body rod protein N-terminal" evidence="7">
    <location>
        <begin position="19"/>
        <end position="38"/>
    </location>
</feature>
<keyword evidence="8" id="KW-0969">Cilium</keyword>
<sequence>MGLSDTNVVLLSKLLDLTATKNKVIANNIANVNTPGYKKSDVSFEKELIKAVESKDIRKIQNLQESISVSNAKGTRKSGNNVDLDQELVSFYQMSDRHNIYLEILSQKFKGMIAAIQGK</sequence>
<keyword evidence="8" id="KW-0966">Cell projection</keyword>
<keyword evidence="8" id="KW-0282">Flagellum</keyword>